<reference evidence="2 3" key="1">
    <citation type="submission" date="2022-08" db="EMBL/GenBank/DDBJ databases">
        <title>Bacterial and archaeal communities from various locations to study Microbial Dark Matter (Phase II).</title>
        <authorList>
            <person name="Stepanauskas R."/>
        </authorList>
    </citation>
    <scope>NUCLEOTIDE SEQUENCE [LARGE SCALE GENOMIC DNA]</scope>
    <source>
        <strain evidence="2 3">PD1</strain>
    </source>
</reference>
<dbReference type="Pfam" id="PF00115">
    <property type="entry name" value="COX1"/>
    <property type="match status" value="1"/>
</dbReference>
<dbReference type="RefSeq" id="WP_259095214.1">
    <property type="nucleotide sequence ID" value="NZ_CP130454.1"/>
</dbReference>
<proteinExistence type="predicted"/>
<dbReference type="Proteomes" id="UP001204798">
    <property type="component" value="Unassembled WGS sequence"/>
</dbReference>
<gene>
    <name evidence="2" type="ORF">M2350_001487</name>
</gene>
<dbReference type="InterPro" id="IPR036927">
    <property type="entry name" value="Cyt_c_oxase-like_su1_sf"/>
</dbReference>
<organism evidence="2 3">
    <name type="scientific">Candidatus Fervidibacter sacchari</name>
    <dbReference type="NCBI Taxonomy" id="1448929"/>
    <lineage>
        <taxon>Bacteria</taxon>
        <taxon>Candidatus Fervidibacterota</taxon>
        <taxon>Candidatus Fervidibacter</taxon>
    </lineage>
</organism>
<keyword evidence="3" id="KW-1185">Reference proteome</keyword>
<name>A0ABT2EMB1_9BACT</name>
<sequence length="148" mass="16700">MFELARRYIRTSLVFAAISVLLGMHMIAQRLLEKPKPLYWLPTAHGHIFLVGFVTMMIMGVAIWMFPRPKGARYSSLLSEICYWLITVGTAVRGLGEIAASYSTLKFWLWLSVIGGMSQSIAILLFIANIWARIAPVGKLLKEDREPS</sequence>
<dbReference type="EMBL" id="JANUCP010000002">
    <property type="protein sequence ID" value="MCS3919087.1"/>
    <property type="molecule type" value="Genomic_DNA"/>
</dbReference>
<protein>
    <submittedName>
        <fullName evidence="2">Heme/copper-type cytochrome/quinol oxidase subunit 1</fullName>
    </submittedName>
</protein>
<feature type="transmembrane region" description="Helical" evidence="1">
    <location>
        <begin position="77"/>
        <end position="95"/>
    </location>
</feature>
<evidence type="ECO:0000313" key="2">
    <source>
        <dbReference type="EMBL" id="MCS3919087.1"/>
    </source>
</evidence>
<keyword evidence="1" id="KW-0472">Membrane</keyword>
<evidence type="ECO:0000313" key="3">
    <source>
        <dbReference type="Proteomes" id="UP001204798"/>
    </source>
</evidence>
<keyword evidence="1" id="KW-0812">Transmembrane</keyword>
<dbReference type="SUPFAM" id="SSF81442">
    <property type="entry name" value="Cytochrome c oxidase subunit I-like"/>
    <property type="match status" value="1"/>
</dbReference>
<accession>A0ABT2EMB1</accession>
<comment type="caution">
    <text evidence="2">The sequence shown here is derived from an EMBL/GenBank/DDBJ whole genome shotgun (WGS) entry which is preliminary data.</text>
</comment>
<feature type="transmembrane region" description="Helical" evidence="1">
    <location>
        <begin position="44"/>
        <end position="65"/>
    </location>
</feature>
<dbReference type="Gene3D" id="1.20.210.10">
    <property type="entry name" value="Cytochrome c oxidase-like, subunit I domain"/>
    <property type="match status" value="1"/>
</dbReference>
<feature type="transmembrane region" description="Helical" evidence="1">
    <location>
        <begin position="12"/>
        <end position="32"/>
    </location>
</feature>
<evidence type="ECO:0000256" key="1">
    <source>
        <dbReference type="SAM" id="Phobius"/>
    </source>
</evidence>
<keyword evidence="1" id="KW-1133">Transmembrane helix</keyword>
<feature type="transmembrane region" description="Helical" evidence="1">
    <location>
        <begin position="107"/>
        <end position="132"/>
    </location>
</feature>
<dbReference type="InterPro" id="IPR000883">
    <property type="entry name" value="Cyt_C_Oxase_1"/>
</dbReference>